<keyword evidence="3" id="KW-1185">Reference proteome</keyword>
<evidence type="ECO:0000313" key="3">
    <source>
        <dbReference type="Proteomes" id="UP000275408"/>
    </source>
</evidence>
<organism evidence="2 3">
    <name type="scientific">Pocillopora damicornis</name>
    <name type="common">Cauliflower coral</name>
    <name type="synonym">Millepora damicornis</name>
    <dbReference type="NCBI Taxonomy" id="46731"/>
    <lineage>
        <taxon>Eukaryota</taxon>
        <taxon>Metazoa</taxon>
        <taxon>Cnidaria</taxon>
        <taxon>Anthozoa</taxon>
        <taxon>Hexacorallia</taxon>
        <taxon>Scleractinia</taxon>
        <taxon>Astrocoeniina</taxon>
        <taxon>Pocilloporidae</taxon>
        <taxon>Pocillopora</taxon>
    </lineage>
</organism>
<feature type="compositionally biased region" description="Low complexity" evidence="1">
    <location>
        <begin position="150"/>
        <end position="163"/>
    </location>
</feature>
<dbReference type="EMBL" id="RCHS01003816">
    <property type="protein sequence ID" value="RMX39466.1"/>
    <property type="molecule type" value="Genomic_DNA"/>
</dbReference>
<dbReference type="OrthoDB" id="10350544at2759"/>
<gene>
    <name evidence="2" type="ORF">pdam_00007603</name>
</gene>
<evidence type="ECO:0000256" key="1">
    <source>
        <dbReference type="SAM" id="MobiDB-lite"/>
    </source>
</evidence>
<proteinExistence type="predicted"/>
<comment type="caution">
    <text evidence="2">The sequence shown here is derived from an EMBL/GenBank/DDBJ whole genome shotgun (WGS) entry which is preliminary data.</text>
</comment>
<dbReference type="AlphaFoldDB" id="A0A3M6TDK5"/>
<dbReference type="Proteomes" id="UP000275408">
    <property type="component" value="Unassembled WGS sequence"/>
</dbReference>
<evidence type="ECO:0000313" key="2">
    <source>
        <dbReference type="EMBL" id="RMX39466.1"/>
    </source>
</evidence>
<accession>A0A3M6TDK5</accession>
<feature type="region of interest" description="Disordered" evidence="1">
    <location>
        <begin position="145"/>
        <end position="186"/>
    </location>
</feature>
<sequence>MTTTAIEREANLRAQKKKILQRLKHSSATTEITDGSVVPAGKDTPSLFDQEELLNLRRHHRIGNGEDTKVACREKVNENLKSRLPTVYKTCREVDKSKPSKIPRYVQGNKSIFSSRTRRQYSEEAAEVCDREEAEKETINISIVVDTTEPEQSTPSSPSAPSQYHRKKTEIRKKAHERRRNVVSPSSSAFDIFSNDDDYLTVYDMQPRRCTSLTELDYTQKRNVESKRTNTSCSLDRNKNYGSKSWNFKEPFPIPRTSSWSLLYELTPTTEKEEINFQWFARRQQERLEDNLRRVEQNLDSTFNKLRKYVKPETALGRAESSENT</sequence>
<reference evidence="2 3" key="1">
    <citation type="journal article" date="2018" name="Sci. Rep.">
        <title>Comparative analysis of the Pocillopora damicornis genome highlights role of immune system in coral evolution.</title>
        <authorList>
            <person name="Cunning R."/>
            <person name="Bay R.A."/>
            <person name="Gillette P."/>
            <person name="Baker A.C."/>
            <person name="Traylor-Knowles N."/>
        </authorList>
    </citation>
    <scope>NUCLEOTIDE SEQUENCE [LARGE SCALE GENOMIC DNA]</scope>
    <source>
        <strain evidence="2">RSMAS</strain>
        <tissue evidence="2">Whole animal</tissue>
    </source>
</reference>
<name>A0A3M6TDK5_POCDA</name>
<protein>
    <submittedName>
        <fullName evidence="2">Uncharacterized protein</fullName>
    </submittedName>
</protein>
<feature type="compositionally biased region" description="Basic residues" evidence="1">
    <location>
        <begin position="164"/>
        <end position="181"/>
    </location>
</feature>